<feature type="region of interest" description="Disordered" evidence="1">
    <location>
        <begin position="1"/>
        <end position="28"/>
    </location>
</feature>
<keyword evidence="2" id="KW-0472">Membrane</keyword>
<evidence type="ECO:0000256" key="2">
    <source>
        <dbReference type="SAM" id="Phobius"/>
    </source>
</evidence>
<dbReference type="EMBL" id="LN890950">
    <property type="protein sequence ID" value="CUS15147.1"/>
    <property type="molecule type" value="Genomic_DNA"/>
</dbReference>
<dbReference type="Gene3D" id="2.40.50.140">
    <property type="entry name" value="Nucleic acid-binding proteins"/>
    <property type="match status" value="1"/>
</dbReference>
<feature type="transmembrane region" description="Helical" evidence="2">
    <location>
        <begin position="316"/>
        <end position="335"/>
    </location>
</feature>
<sequence length="404" mass="42440">MPKQSPKTTPGDAFTPKELQASPKLPLGHGRISNVRAPSLVATAGGGGGSAGRSGGSGTVITISTTEGEYWKMHYPVHEPALSFGSGVRVFGRVANGWISGGRVEIVADAGEVEEVGIGEVIPLKAYSEGVCNTGTPTSTSAATAVGILQTSRRTATTTGSPALSLRIQILDATAEGVLTLWGPTATAANSAGWTPFSTALYITSARVSMFNGGVQISLTQSSTLLALPVSSSAGAGLRQHLLKTYPHTRLQLPLVVWPAAGVKLLFTLAEFSAHASSRSKSRKRVMGEPVVVSGYLSLILMGAELVLLFKRNMLFLGSWFVTTSALIWHFVLMLPTLTDETGTIPGTALTLSQKAWDSLLTPDLASKSIQELARLESQLAYTRFSFAVVWDSSVGVLHVCDVS</sequence>
<organism evidence="3 4">
    <name type="scientific">Tuber aestivum</name>
    <name type="common">summer truffle</name>
    <dbReference type="NCBI Taxonomy" id="59557"/>
    <lineage>
        <taxon>Eukaryota</taxon>
        <taxon>Fungi</taxon>
        <taxon>Dikarya</taxon>
        <taxon>Ascomycota</taxon>
        <taxon>Pezizomycotina</taxon>
        <taxon>Pezizomycetes</taxon>
        <taxon>Pezizales</taxon>
        <taxon>Tuberaceae</taxon>
        <taxon>Tuber</taxon>
    </lineage>
</organism>
<evidence type="ECO:0000256" key="1">
    <source>
        <dbReference type="SAM" id="MobiDB-lite"/>
    </source>
</evidence>
<dbReference type="AlphaFoldDB" id="A0A292Q8W1"/>
<name>A0A292Q8W1_9PEZI</name>
<dbReference type="Proteomes" id="UP001412239">
    <property type="component" value="Unassembled WGS sequence"/>
</dbReference>
<keyword evidence="4" id="KW-1185">Reference proteome</keyword>
<keyword evidence="2" id="KW-0812">Transmembrane</keyword>
<feature type="transmembrane region" description="Helical" evidence="2">
    <location>
        <begin position="291"/>
        <end position="310"/>
    </location>
</feature>
<dbReference type="InterPro" id="IPR012340">
    <property type="entry name" value="NA-bd_OB-fold"/>
</dbReference>
<accession>A0A292Q8W1</accession>
<reference evidence="3" key="1">
    <citation type="submission" date="2015-10" db="EMBL/GenBank/DDBJ databases">
        <authorList>
            <person name="Regsiter A."/>
            <person name="william w."/>
        </authorList>
    </citation>
    <scope>NUCLEOTIDE SEQUENCE</scope>
    <source>
        <strain evidence="3">Montdore</strain>
    </source>
</reference>
<gene>
    <name evidence="3" type="ORF">GSTUAT00000767001</name>
</gene>
<dbReference type="SUPFAM" id="SSF50249">
    <property type="entry name" value="Nucleic acid-binding proteins"/>
    <property type="match status" value="1"/>
</dbReference>
<evidence type="ECO:0000313" key="3">
    <source>
        <dbReference type="EMBL" id="CUS15147.1"/>
    </source>
</evidence>
<keyword evidence="2" id="KW-1133">Transmembrane helix</keyword>
<evidence type="ECO:0000313" key="4">
    <source>
        <dbReference type="Proteomes" id="UP001412239"/>
    </source>
</evidence>
<proteinExistence type="predicted"/>
<protein>
    <submittedName>
        <fullName evidence="3">Uncharacterized protein</fullName>
    </submittedName>
</protein>